<dbReference type="GO" id="GO:0005351">
    <property type="term" value="F:carbohydrate:proton symporter activity"/>
    <property type="evidence" value="ECO:0007669"/>
    <property type="project" value="TreeGrafter"/>
</dbReference>
<name>A0AAV9QCA9_9PEZI</name>
<reference evidence="10 11" key="1">
    <citation type="submission" date="2023-06" db="EMBL/GenBank/DDBJ databases">
        <title>Black Yeasts Isolated from many extreme environments.</title>
        <authorList>
            <person name="Coleine C."/>
            <person name="Stajich J.E."/>
            <person name="Selbmann L."/>
        </authorList>
    </citation>
    <scope>NUCLEOTIDE SEQUENCE [LARGE SCALE GENOMIC DNA]</scope>
    <source>
        <strain evidence="10 11">CCFEE 5887</strain>
    </source>
</reference>
<feature type="transmembrane region" description="Helical" evidence="8">
    <location>
        <begin position="176"/>
        <end position="197"/>
    </location>
</feature>
<comment type="subcellular location">
    <subcellularLocation>
        <location evidence="1">Membrane</location>
        <topology evidence="1">Multi-pass membrane protein</topology>
    </subcellularLocation>
</comment>
<comment type="similarity">
    <text evidence="2 7">Belongs to the major facilitator superfamily. Sugar transporter (TC 2.A.1.1) family.</text>
</comment>
<evidence type="ECO:0000256" key="2">
    <source>
        <dbReference type="ARBA" id="ARBA00010992"/>
    </source>
</evidence>
<evidence type="ECO:0000256" key="6">
    <source>
        <dbReference type="ARBA" id="ARBA00023136"/>
    </source>
</evidence>
<keyword evidence="5 8" id="KW-1133">Transmembrane helix</keyword>
<dbReference type="Gene3D" id="1.20.1250.20">
    <property type="entry name" value="MFS general substrate transporter like domains"/>
    <property type="match status" value="1"/>
</dbReference>
<organism evidence="10 11">
    <name type="scientific">Vermiconidia calcicola</name>
    <dbReference type="NCBI Taxonomy" id="1690605"/>
    <lineage>
        <taxon>Eukaryota</taxon>
        <taxon>Fungi</taxon>
        <taxon>Dikarya</taxon>
        <taxon>Ascomycota</taxon>
        <taxon>Pezizomycotina</taxon>
        <taxon>Dothideomycetes</taxon>
        <taxon>Dothideomycetidae</taxon>
        <taxon>Mycosphaerellales</taxon>
        <taxon>Extremaceae</taxon>
        <taxon>Vermiconidia</taxon>
    </lineage>
</organism>
<keyword evidence="3 7" id="KW-0813">Transport</keyword>
<dbReference type="InterPro" id="IPR036259">
    <property type="entry name" value="MFS_trans_sf"/>
</dbReference>
<keyword evidence="4 8" id="KW-0812">Transmembrane</keyword>
<dbReference type="InterPro" id="IPR050360">
    <property type="entry name" value="MFS_Sugar_Transporters"/>
</dbReference>
<feature type="transmembrane region" description="Helical" evidence="8">
    <location>
        <begin position="307"/>
        <end position="325"/>
    </location>
</feature>
<keyword evidence="6 8" id="KW-0472">Membrane</keyword>
<evidence type="ECO:0000256" key="1">
    <source>
        <dbReference type="ARBA" id="ARBA00004141"/>
    </source>
</evidence>
<keyword evidence="11" id="KW-1185">Reference proteome</keyword>
<feature type="transmembrane region" description="Helical" evidence="8">
    <location>
        <begin position="272"/>
        <end position="295"/>
    </location>
</feature>
<dbReference type="InterPro" id="IPR003663">
    <property type="entry name" value="Sugar/inositol_transpt"/>
</dbReference>
<proteinExistence type="inferred from homology"/>
<gene>
    <name evidence="10" type="ORF">LTR25_004235</name>
</gene>
<dbReference type="Proteomes" id="UP001345827">
    <property type="component" value="Unassembled WGS sequence"/>
</dbReference>
<evidence type="ECO:0000259" key="9">
    <source>
        <dbReference type="PROSITE" id="PS50850"/>
    </source>
</evidence>
<evidence type="ECO:0000256" key="4">
    <source>
        <dbReference type="ARBA" id="ARBA00022692"/>
    </source>
</evidence>
<dbReference type="PROSITE" id="PS50850">
    <property type="entry name" value="MFS"/>
    <property type="match status" value="1"/>
</dbReference>
<dbReference type="PANTHER" id="PTHR48022">
    <property type="entry name" value="PLASTIDIC GLUCOSE TRANSPORTER 4"/>
    <property type="match status" value="1"/>
</dbReference>
<comment type="caution">
    <text evidence="10">The sequence shown here is derived from an EMBL/GenBank/DDBJ whole genome shotgun (WGS) entry which is preliminary data.</text>
</comment>
<evidence type="ECO:0000256" key="7">
    <source>
        <dbReference type="RuleBase" id="RU003346"/>
    </source>
</evidence>
<dbReference type="NCBIfam" id="TIGR00879">
    <property type="entry name" value="SP"/>
    <property type="match status" value="1"/>
</dbReference>
<feature type="transmembrane region" description="Helical" evidence="8">
    <location>
        <begin position="58"/>
        <end position="77"/>
    </location>
</feature>
<evidence type="ECO:0000256" key="5">
    <source>
        <dbReference type="ARBA" id="ARBA00022989"/>
    </source>
</evidence>
<dbReference type="InterPro" id="IPR005828">
    <property type="entry name" value="MFS_sugar_transport-like"/>
</dbReference>
<accession>A0AAV9QCA9</accession>
<feature type="transmembrane region" description="Helical" evidence="8">
    <location>
        <begin position="204"/>
        <end position="226"/>
    </location>
</feature>
<feature type="transmembrane region" description="Helical" evidence="8">
    <location>
        <begin position="141"/>
        <end position="164"/>
    </location>
</feature>
<feature type="transmembrane region" description="Helical" evidence="8">
    <location>
        <begin position="238"/>
        <end position="260"/>
    </location>
</feature>
<evidence type="ECO:0000256" key="3">
    <source>
        <dbReference type="ARBA" id="ARBA00022448"/>
    </source>
</evidence>
<dbReference type="SUPFAM" id="SSF103473">
    <property type="entry name" value="MFS general substrate transporter"/>
    <property type="match status" value="1"/>
</dbReference>
<dbReference type="GO" id="GO:0016020">
    <property type="term" value="C:membrane"/>
    <property type="evidence" value="ECO:0007669"/>
    <property type="project" value="UniProtKB-SubCell"/>
</dbReference>
<evidence type="ECO:0000313" key="10">
    <source>
        <dbReference type="EMBL" id="KAK5538692.1"/>
    </source>
</evidence>
<evidence type="ECO:0000313" key="11">
    <source>
        <dbReference type="Proteomes" id="UP001345827"/>
    </source>
</evidence>
<dbReference type="Pfam" id="PF00083">
    <property type="entry name" value="Sugar_tr"/>
    <property type="match status" value="1"/>
</dbReference>
<feature type="domain" description="Major facilitator superfamily (MFS) profile" evidence="9">
    <location>
        <begin position="1"/>
        <end position="329"/>
    </location>
</feature>
<dbReference type="AlphaFoldDB" id="A0AAV9QCA9"/>
<dbReference type="EMBL" id="JAXLQG010000006">
    <property type="protein sequence ID" value="KAK5538692.1"/>
    <property type="molecule type" value="Genomic_DNA"/>
</dbReference>
<protein>
    <recommendedName>
        <fullName evidence="9">Major facilitator superfamily (MFS) profile domain-containing protein</fullName>
    </recommendedName>
</protein>
<feature type="transmembrane region" description="Helical" evidence="8">
    <location>
        <begin position="29"/>
        <end position="46"/>
    </location>
</feature>
<dbReference type="InterPro" id="IPR020846">
    <property type="entry name" value="MFS_dom"/>
</dbReference>
<dbReference type="PANTHER" id="PTHR48022:SF77">
    <property type="entry name" value="MAJOR FACILITATOR SUPERFAMILY (MFS) PROFILE DOMAIN-CONTAINING PROTEIN"/>
    <property type="match status" value="1"/>
</dbReference>
<sequence length="379" mass="41288">MTGMTIVVVPIYQGEVAPRSLRGMMGSTLQLMITGGQLVASLVTYGTKGNSSNSAWQIPVGLQFIAPAIIVGLLPIVPESPRWLLSRDRVEDARKSLSRLRKGANRTDIDLEIEALRHARSVEDKGKWSEVFNKENRRRTWVAILVMFGQQITGQAFSSQYSVIFYQSEGFKSEAFLFNILSNVSGLVCLIITWLVVDQVGRRPMLMVGGSGMAIFLFIVGGIGVVNDPPASQKNTLVAAFILFTCAYNVSWAPVSYVVVSEAASSRIKEKTNLIACVISISTTFVTSFTLPYLLKAPYAAMGAKVGFIYGSFCCAMVVLAYLFVPELKGRSLEEVDQLFASGAPLRKFGKLETLTVEQIQVSAEGKTPRGTAVTEQVA</sequence>
<evidence type="ECO:0000256" key="8">
    <source>
        <dbReference type="SAM" id="Phobius"/>
    </source>
</evidence>